<dbReference type="FunFam" id="3.40.50.720:FF:000084">
    <property type="entry name" value="Short-chain dehydrogenase reductase"/>
    <property type="match status" value="1"/>
</dbReference>
<dbReference type="SUPFAM" id="SSF51735">
    <property type="entry name" value="NAD(P)-binding Rossmann-fold domains"/>
    <property type="match status" value="1"/>
</dbReference>
<accession>A0A1I0JDX3</accession>
<dbReference type="PANTHER" id="PTHR42760:SF133">
    <property type="entry name" value="3-OXOACYL-[ACYL-CARRIER-PROTEIN] REDUCTASE"/>
    <property type="match status" value="1"/>
</dbReference>
<gene>
    <name evidence="3" type="ORF">SAMN04489858_1242</name>
</gene>
<dbReference type="RefSeq" id="WP_090738083.1">
    <property type="nucleotide sequence ID" value="NZ_FOHO01000024.1"/>
</dbReference>
<dbReference type="GO" id="GO:0016616">
    <property type="term" value="F:oxidoreductase activity, acting on the CH-OH group of donors, NAD or NADP as acceptor"/>
    <property type="evidence" value="ECO:0007669"/>
    <property type="project" value="TreeGrafter"/>
</dbReference>
<evidence type="ECO:0000313" key="3">
    <source>
        <dbReference type="EMBL" id="SEU07534.1"/>
    </source>
</evidence>
<protein>
    <submittedName>
        <fullName evidence="3">3-oxoacyl-[acyl-carrier protein] reductase</fullName>
    </submittedName>
</protein>
<evidence type="ECO:0000313" key="4">
    <source>
        <dbReference type="Proteomes" id="UP000199180"/>
    </source>
</evidence>
<keyword evidence="2" id="KW-0560">Oxidoreductase</keyword>
<dbReference type="InterPro" id="IPR020904">
    <property type="entry name" value="Sc_DH/Rdtase_CS"/>
</dbReference>
<dbReference type="PRINTS" id="PR00081">
    <property type="entry name" value="GDHRDH"/>
</dbReference>
<name>A0A1I0JDX3_9RHOB</name>
<dbReference type="AlphaFoldDB" id="A0A1I0JDX3"/>
<keyword evidence="4" id="KW-1185">Reference proteome</keyword>
<dbReference type="CDD" id="cd05233">
    <property type="entry name" value="SDR_c"/>
    <property type="match status" value="1"/>
</dbReference>
<dbReference type="EMBL" id="FOHO01000024">
    <property type="protein sequence ID" value="SEU07534.1"/>
    <property type="molecule type" value="Genomic_DNA"/>
</dbReference>
<comment type="similarity">
    <text evidence="1">Belongs to the short-chain dehydrogenases/reductases (SDR) family.</text>
</comment>
<proteinExistence type="inferred from homology"/>
<dbReference type="OrthoDB" id="9810734at2"/>
<organism evidence="3 4">
    <name type="scientific">Paracoccus homiensis</name>
    <dbReference type="NCBI Taxonomy" id="364199"/>
    <lineage>
        <taxon>Bacteria</taxon>
        <taxon>Pseudomonadati</taxon>
        <taxon>Pseudomonadota</taxon>
        <taxon>Alphaproteobacteria</taxon>
        <taxon>Rhodobacterales</taxon>
        <taxon>Paracoccaceae</taxon>
        <taxon>Paracoccus</taxon>
    </lineage>
</organism>
<dbReference type="PANTHER" id="PTHR42760">
    <property type="entry name" value="SHORT-CHAIN DEHYDROGENASES/REDUCTASES FAMILY MEMBER"/>
    <property type="match status" value="1"/>
</dbReference>
<dbReference type="Proteomes" id="UP000199180">
    <property type="component" value="Unassembled WGS sequence"/>
</dbReference>
<evidence type="ECO:0000256" key="2">
    <source>
        <dbReference type="ARBA" id="ARBA00023002"/>
    </source>
</evidence>
<sequence length="254" mass="26379">MTNQREAGRTALVTGGASGIGLATATLLAQQGIRVAINHLQDDPQGPQQVQRLRDLGLDVISAPGNVSVPGDAEKMVNAAVDELGRLDYLVNNAGISGTRDPIPAGDLDRIDEDLWMALLNTNLIGVFRCAKAAAPALRATGGAIVNTASTAGMGLQGSSTPYAASKSGVVSVTRSLARGLAPDVRVNAVAPGQVATPWTQNWPEERKQAALNKMLIKRHVQAEDVAQTIVYLLTGAPMITGQTIVIDGGMTVS</sequence>
<dbReference type="InterPro" id="IPR036291">
    <property type="entry name" value="NAD(P)-bd_dom_sf"/>
</dbReference>
<dbReference type="STRING" id="364199.SAMN04489858_1242"/>
<evidence type="ECO:0000256" key="1">
    <source>
        <dbReference type="ARBA" id="ARBA00006484"/>
    </source>
</evidence>
<dbReference type="InterPro" id="IPR002347">
    <property type="entry name" value="SDR_fam"/>
</dbReference>
<dbReference type="Gene3D" id="3.40.50.720">
    <property type="entry name" value="NAD(P)-binding Rossmann-like Domain"/>
    <property type="match status" value="1"/>
</dbReference>
<dbReference type="Pfam" id="PF13561">
    <property type="entry name" value="adh_short_C2"/>
    <property type="match status" value="1"/>
</dbReference>
<reference evidence="3 4" key="1">
    <citation type="submission" date="2016-10" db="EMBL/GenBank/DDBJ databases">
        <authorList>
            <person name="de Groot N.N."/>
        </authorList>
    </citation>
    <scope>NUCLEOTIDE SEQUENCE [LARGE SCALE GENOMIC DNA]</scope>
    <source>
        <strain evidence="3 4">DSM 17862</strain>
    </source>
</reference>
<dbReference type="PROSITE" id="PS00061">
    <property type="entry name" value="ADH_SHORT"/>
    <property type="match status" value="1"/>
</dbReference>
<dbReference type="PRINTS" id="PR00080">
    <property type="entry name" value="SDRFAMILY"/>
</dbReference>